<reference evidence="3" key="1">
    <citation type="journal article" date="2020" name="bioRxiv">
        <title>Hybrid origin of Populus tomentosa Carr. identified through genome sequencing and phylogenomic analysis.</title>
        <authorList>
            <person name="An X."/>
            <person name="Gao K."/>
            <person name="Chen Z."/>
            <person name="Li J."/>
            <person name="Yang X."/>
            <person name="Yang X."/>
            <person name="Zhou J."/>
            <person name="Guo T."/>
            <person name="Zhao T."/>
            <person name="Huang S."/>
            <person name="Miao D."/>
            <person name="Khan W.U."/>
            <person name="Rao P."/>
            <person name="Ye M."/>
            <person name="Lei B."/>
            <person name="Liao W."/>
            <person name="Wang J."/>
            <person name="Ji L."/>
            <person name="Li Y."/>
            <person name="Guo B."/>
            <person name="Mustafa N.S."/>
            <person name="Li S."/>
            <person name="Yun Q."/>
            <person name="Keller S.R."/>
            <person name="Mao J."/>
            <person name="Zhang R."/>
            <person name="Strauss S.H."/>
        </authorList>
    </citation>
    <scope>NUCLEOTIDE SEQUENCE</scope>
    <source>
        <strain evidence="3">GM15</strain>
        <tissue evidence="3">Leaf</tissue>
    </source>
</reference>
<dbReference type="AlphaFoldDB" id="A0A8X7XPP5"/>
<feature type="region of interest" description="Disordered" evidence="1">
    <location>
        <begin position="47"/>
        <end position="76"/>
    </location>
</feature>
<name>A0A8X7XPP5_POPTO</name>
<evidence type="ECO:0000313" key="5">
    <source>
        <dbReference type="Proteomes" id="UP000886885"/>
    </source>
</evidence>
<dbReference type="Proteomes" id="UP000886885">
    <property type="component" value="Unassembled WGS sequence"/>
</dbReference>
<proteinExistence type="predicted"/>
<dbReference type="EMBL" id="JAAWWB010002318">
    <property type="protein sequence ID" value="KAG6735292.1"/>
    <property type="molecule type" value="Genomic_DNA"/>
</dbReference>
<sequence>MVAEAGGNMACMEGQVLFCVCEKELSLFLPLEVCLINLSAEDAEPIPNHSFNPHPNQSPLSRSLPSSIGKGSKSTAGPGDCLCDDFFLIEFRLLSFFHRSAFFFFSSFRLASFESVTVCCPRVHPCSTSGCWASPVLMAAGSRSRSATQVRVFLSLSDLSHFGSVGAAVCWPLLEEASELKEMKRSGKMGVDVAVDPCFWRKEIDGDADLLCCLCSLLHLLSTINTAKGRQLKFPFNIPTSLNGSLSGKEVGGSRTSEYVPVFDIDIILEATESRISPTSLDMVVLAEFTRTDDVQSFRDTEITTLK</sequence>
<dbReference type="EMBL" id="JAAWWB010000589">
    <property type="protein sequence ID" value="KAG6736736.1"/>
    <property type="molecule type" value="Genomic_DNA"/>
</dbReference>
<feature type="compositionally biased region" description="Polar residues" evidence="1">
    <location>
        <begin position="49"/>
        <end position="66"/>
    </location>
</feature>
<evidence type="ECO:0000313" key="4">
    <source>
        <dbReference type="EMBL" id="KAG6736736.1"/>
    </source>
</evidence>
<dbReference type="EMBL" id="JAAWWB010002028">
    <property type="protein sequence ID" value="KAG6735554.1"/>
    <property type="molecule type" value="Genomic_DNA"/>
</dbReference>
<evidence type="ECO:0000313" key="2">
    <source>
        <dbReference type="EMBL" id="KAG6735292.1"/>
    </source>
</evidence>
<accession>A0A8X7XPP5</accession>
<keyword evidence="5" id="KW-1185">Reference proteome</keyword>
<organism evidence="3 5">
    <name type="scientific">Populus tomentosa</name>
    <name type="common">Chinese white poplar</name>
    <dbReference type="NCBI Taxonomy" id="118781"/>
    <lineage>
        <taxon>Eukaryota</taxon>
        <taxon>Viridiplantae</taxon>
        <taxon>Streptophyta</taxon>
        <taxon>Embryophyta</taxon>
        <taxon>Tracheophyta</taxon>
        <taxon>Spermatophyta</taxon>
        <taxon>Magnoliopsida</taxon>
        <taxon>eudicotyledons</taxon>
        <taxon>Gunneridae</taxon>
        <taxon>Pentapetalae</taxon>
        <taxon>rosids</taxon>
        <taxon>fabids</taxon>
        <taxon>Malpighiales</taxon>
        <taxon>Salicaceae</taxon>
        <taxon>Saliceae</taxon>
        <taxon>Populus</taxon>
    </lineage>
</organism>
<evidence type="ECO:0000313" key="3">
    <source>
        <dbReference type="EMBL" id="KAG6735554.1"/>
    </source>
</evidence>
<evidence type="ECO:0000256" key="1">
    <source>
        <dbReference type="SAM" id="MobiDB-lite"/>
    </source>
</evidence>
<protein>
    <submittedName>
        <fullName evidence="3">Uncharacterized protein</fullName>
    </submittedName>
</protein>
<comment type="caution">
    <text evidence="3">The sequence shown here is derived from an EMBL/GenBank/DDBJ whole genome shotgun (WGS) entry which is preliminary data.</text>
</comment>
<gene>
    <name evidence="4" type="ORF">POTOM_060375</name>
    <name evidence="3" type="ORF">POTOM_061831</name>
    <name evidence="2" type="ORF">POTOM_062154</name>
</gene>